<keyword evidence="1" id="KW-0067">ATP-binding</keyword>
<dbReference type="SUPFAM" id="SSF56059">
    <property type="entry name" value="Glutathione synthetase ATP-binding domain-like"/>
    <property type="match status" value="1"/>
</dbReference>
<accession>A0A7V9YXK9</accession>
<feature type="domain" description="ATP-grasp" evidence="2">
    <location>
        <begin position="63"/>
        <end position="261"/>
    </location>
</feature>
<dbReference type="Proteomes" id="UP000580891">
    <property type="component" value="Unassembled WGS sequence"/>
</dbReference>
<dbReference type="AlphaFoldDB" id="A0A7V9YXK9"/>
<proteinExistence type="predicted"/>
<dbReference type="InterPro" id="IPR011761">
    <property type="entry name" value="ATP-grasp"/>
</dbReference>
<evidence type="ECO:0000259" key="2">
    <source>
        <dbReference type="PROSITE" id="PS50975"/>
    </source>
</evidence>
<keyword evidence="1" id="KW-0547">Nucleotide-binding</keyword>
<organism evidence="3 4">
    <name type="scientific">[Anoxybacillus] calidus</name>
    <dbReference type="NCBI Taxonomy" id="575178"/>
    <lineage>
        <taxon>Bacteria</taxon>
        <taxon>Bacillati</taxon>
        <taxon>Bacillota</taxon>
        <taxon>Bacilli</taxon>
        <taxon>Bacillales</taxon>
        <taxon>Anoxybacillaceae</taxon>
        <taxon>Paranoxybacillus</taxon>
    </lineage>
</organism>
<dbReference type="EMBL" id="JACDUU010000001">
    <property type="protein sequence ID" value="MBA2870304.1"/>
    <property type="molecule type" value="Genomic_DNA"/>
</dbReference>
<sequence>MKRPFLSLIQEAGLSCGVQFTEIEEHIVYRAQKDGKTFLMYNVDLGLNNTSAANIANSKSLTYSVLANAGLPCVEHTFLPNPNTAYSTGDTFVKAKQFFLAHGPQLVIKPDSGLQGKDVYKIDSLPQLKDRMSQLFAKQLDVSLSPYYETNYEFRVVILKGEAKLSFAKEKLRSWKHNLTGGQAKVRELDFLPATFVNELHKLAINAANALQLTFCSIDVLHTVTGLKVLEANASVFLSEYMKTSNAAKQQVFELYQDAFTIKFNE</sequence>
<evidence type="ECO:0000256" key="1">
    <source>
        <dbReference type="PROSITE-ProRule" id="PRU00409"/>
    </source>
</evidence>
<dbReference type="PANTHER" id="PTHR21621:SF0">
    <property type="entry name" value="BETA-CITRYLGLUTAMATE SYNTHASE B-RELATED"/>
    <property type="match status" value="1"/>
</dbReference>
<dbReference type="GO" id="GO:0018169">
    <property type="term" value="F:ribosomal S6-glutamic acid ligase activity"/>
    <property type="evidence" value="ECO:0007669"/>
    <property type="project" value="TreeGrafter"/>
</dbReference>
<evidence type="ECO:0000313" key="4">
    <source>
        <dbReference type="Proteomes" id="UP000580891"/>
    </source>
</evidence>
<comment type="caution">
    <text evidence="3">The sequence shown here is derived from an EMBL/GenBank/DDBJ whole genome shotgun (WGS) entry which is preliminary data.</text>
</comment>
<dbReference type="RefSeq" id="WP_181535970.1">
    <property type="nucleotide sequence ID" value="NZ_JACDUU010000001.1"/>
</dbReference>
<dbReference type="GO" id="GO:0005737">
    <property type="term" value="C:cytoplasm"/>
    <property type="evidence" value="ECO:0007669"/>
    <property type="project" value="TreeGrafter"/>
</dbReference>
<protein>
    <submittedName>
        <fullName evidence="3">Glutathione synthase/RimK-type ligase-like ATP-grasp enzyme</fullName>
    </submittedName>
</protein>
<dbReference type="PANTHER" id="PTHR21621">
    <property type="entry name" value="RIBOSOMAL PROTEIN S6 MODIFICATION PROTEIN"/>
    <property type="match status" value="1"/>
</dbReference>
<dbReference type="PROSITE" id="PS50975">
    <property type="entry name" value="ATP_GRASP"/>
    <property type="match status" value="1"/>
</dbReference>
<gene>
    <name evidence="3" type="ORF">HNQ85_000562</name>
</gene>
<dbReference type="InterPro" id="IPR013651">
    <property type="entry name" value="ATP-grasp_RimK-type"/>
</dbReference>
<keyword evidence="4" id="KW-1185">Reference proteome</keyword>
<dbReference type="Gene3D" id="3.30.470.20">
    <property type="entry name" value="ATP-grasp fold, B domain"/>
    <property type="match status" value="1"/>
</dbReference>
<dbReference type="Pfam" id="PF08443">
    <property type="entry name" value="RimK"/>
    <property type="match status" value="1"/>
</dbReference>
<keyword evidence="3" id="KW-0436">Ligase</keyword>
<dbReference type="GO" id="GO:0005524">
    <property type="term" value="F:ATP binding"/>
    <property type="evidence" value="ECO:0007669"/>
    <property type="project" value="UniProtKB-UniRule"/>
</dbReference>
<name>A0A7V9YXK9_9BACL</name>
<evidence type="ECO:0000313" key="3">
    <source>
        <dbReference type="EMBL" id="MBA2870304.1"/>
    </source>
</evidence>
<reference evidence="3 4" key="1">
    <citation type="submission" date="2020-07" db="EMBL/GenBank/DDBJ databases">
        <title>Genomic Encyclopedia of Type Strains, Phase IV (KMG-IV): sequencing the most valuable type-strain genomes for metagenomic binning, comparative biology and taxonomic classification.</title>
        <authorList>
            <person name="Goeker M."/>
        </authorList>
    </citation>
    <scope>NUCLEOTIDE SEQUENCE [LARGE SCALE GENOMIC DNA]</scope>
    <source>
        <strain evidence="3 4">DSM 25220</strain>
    </source>
</reference>
<dbReference type="GO" id="GO:0009432">
    <property type="term" value="P:SOS response"/>
    <property type="evidence" value="ECO:0007669"/>
    <property type="project" value="TreeGrafter"/>
</dbReference>
<dbReference type="GO" id="GO:0046872">
    <property type="term" value="F:metal ion binding"/>
    <property type="evidence" value="ECO:0007669"/>
    <property type="project" value="InterPro"/>
</dbReference>